<protein>
    <submittedName>
        <fullName evidence="2">Putative secreted protein</fullName>
    </submittedName>
</protein>
<proteinExistence type="evidence at transcript level"/>
<feature type="signal peptide" evidence="1">
    <location>
        <begin position="1"/>
        <end position="17"/>
    </location>
</feature>
<dbReference type="AlphaFoldDB" id="A0A090XB29"/>
<evidence type="ECO:0000313" key="2">
    <source>
        <dbReference type="EMBL" id="JAC93364.1"/>
    </source>
</evidence>
<keyword evidence="1" id="KW-0732">Signal</keyword>
<accession>A0A090XB29</accession>
<dbReference type="EMBL" id="GBIH01001346">
    <property type="protein sequence ID" value="JAC93364.1"/>
    <property type="molecule type" value="mRNA"/>
</dbReference>
<name>A0A090XB29_IXORI</name>
<sequence length="143" mass="15174">MLLLKVILVVLISEIDCDPAPSVKENKNAPASLPQESLINNTDSNGCRYQLLPYFGGDDGMDFMDSGFLAVTCTKSCPGGIQENVVDGNPCVVECSYLDGVSESLTIRVLEGSCQDGSCNSGDPPKYRTITLGGGDSEEEAEE</sequence>
<organism evidence="2">
    <name type="scientific">Ixodes ricinus</name>
    <name type="common">Common tick</name>
    <name type="synonym">Acarus ricinus</name>
    <dbReference type="NCBI Taxonomy" id="34613"/>
    <lineage>
        <taxon>Eukaryota</taxon>
        <taxon>Metazoa</taxon>
        <taxon>Ecdysozoa</taxon>
        <taxon>Arthropoda</taxon>
        <taxon>Chelicerata</taxon>
        <taxon>Arachnida</taxon>
        <taxon>Acari</taxon>
        <taxon>Parasitiformes</taxon>
        <taxon>Ixodida</taxon>
        <taxon>Ixodoidea</taxon>
        <taxon>Ixodidae</taxon>
        <taxon>Ixodinae</taxon>
        <taxon>Ixodes</taxon>
    </lineage>
</organism>
<reference evidence="2" key="1">
    <citation type="journal article" date="2015" name="PLoS Negl. Trop. Dis.">
        <title>Deep Sequencing Analysis of the Ixodes ricinus Haemocytome.</title>
        <authorList>
            <person name="Kotsyfakis M."/>
            <person name="Kopacek P."/>
            <person name="Franta Z."/>
            <person name="Pedra J.H."/>
            <person name="Ribeiro J.M."/>
        </authorList>
    </citation>
    <scope>NUCLEOTIDE SEQUENCE</scope>
</reference>
<evidence type="ECO:0000256" key="1">
    <source>
        <dbReference type="SAM" id="SignalP"/>
    </source>
</evidence>
<feature type="chain" id="PRO_5001866694" evidence="1">
    <location>
        <begin position="18"/>
        <end position="143"/>
    </location>
</feature>